<keyword evidence="3" id="KW-0804">Transcription</keyword>
<dbReference type="SUPFAM" id="SSF46689">
    <property type="entry name" value="Homeodomain-like"/>
    <property type="match status" value="1"/>
</dbReference>
<dbReference type="PANTHER" id="PTHR47506">
    <property type="entry name" value="TRANSCRIPTIONAL REGULATORY PROTEIN"/>
    <property type="match status" value="1"/>
</dbReference>
<dbReference type="PRINTS" id="PR00455">
    <property type="entry name" value="HTHTETR"/>
</dbReference>
<accession>A0A975M7K4</accession>
<organism evidence="7 8">
    <name type="scientific">Arthrobacter jiangjiafuii</name>
    <dbReference type="NCBI Taxonomy" id="2817475"/>
    <lineage>
        <taxon>Bacteria</taxon>
        <taxon>Bacillati</taxon>
        <taxon>Actinomycetota</taxon>
        <taxon>Actinomycetes</taxon>
        <taxon>Micrococcales</taxon>
        <taxon>Micrococcaceae</taxon>
        <taxon>Arthrobacter</taxon>
    </lineage>
</organism>
<dbReference type="AlphaFoldDB" id="A0A975M7K4"/>
<dbReference type="GO" id="GO:0003677">
    <property type="term" value="F:DNA binding"/>
    <property type="evidence" value="ECO:0007669"/>
    <property type="project" value="UniProtKB-UniRule"/>
</dbReference>
<evidence type="ECO:0000256" key="1">
    <source>
        <dbReference type="ARBA" id="ARBA00023015"/>
    </source>
</evidence>
<protein>
    <submittedName>
        <fullName evidence="7">TetR/AcrR family transcriptional regulator</fullName>
    </submittedName>
</protein>
<feature type="region of interest" description="Disordered" evidence="5">
    <location>
        <begin position="1"/>
        <end position="26"/>
    </location>
</feature>
<dbReference type="Pfam" id="PF00440">
    <property type="entry name" value="TetR_N"/>
    <property type="match status" value="1"/>
</dbReference>
<evidence type="ECO:0000256" key="4">
    <source>
        <dbReference type="PROSITE-ProRule" id="PRU00335"/>
    </source>
</evidence>
<dbReference type="EMBL" id="CP076022">
    <property type="protein sequence ID" value="QWC11234.1"/>
    <property type="molecule type" value="Genomic_DNA"/>
</dbReference>
<evidence type="ECO:0000313" key="8">
    <source>
        <dbReference type="Proteomes" id="UP000676885"/>
    </source>
</evidence>
<dbReference type="SUPFAM" id="SSF48498">
    <property type="entry name" value="Tetracyclin repressor-like, C-terminal domain"/>
    <property type="match status" value="1"/>
</dbReference>
<evidence type="ECO:0000256" key="5">
    <source>
        <dbReference type="SAM" id="MobiDB-lite"/>
    </source>
</evidence>
<dbReference type="InterPro" id="IPR041583">
    <property type="entry name" value="TetR_C_31"/>
</dbReference>
<dbReference type="InterPro" id="IPR036271">
    <property type="entry name" value="Tet_transcr_reg_TetR-rel_C_sf"/>
</dbReference>
<dbReference type="Proteomes" id="UP000676885">
    <property type="component" value="Chromosome"/>
</dbReference>
<dbReference type="InterPro" id="IPR001647">
    <property type="entry name" value="HTH_TetR"/>
</dbReference>
<feature type="domain" description="HTH tetR-type" evidence="6">
    <location>
        <begin position="23"/>
        <end position="83"/>
    </location>
</feature>
<reference evidence="7 8" key="1">
    <citation type="submission" date="2021-05" db="EMBL/GenBank/DDBJ databases">
        <title>Novel species in genus Arthrobacter.</title>
        <authorList>
            <person name="Zhang G."/>
        </authorList>
    </citation>
    <scope>NUCLEOTIDE SEQUENCE [LARGE SCALE GENOMIC DNA]</scope>
    <source>
        <strain evidence="8">zg-ZUI227</strain>
    </source>
</reference>
<evidence type="ECO:0000259" key="6">
    <source>
        <dbReference type="PROSITE" id="PS50977"/>
    </source>
</evidence>
<evidence type="ECO:0000256" key="2">
    <source>
        <dbReference type="ARBA" id="ARBA00023125"/>
    </source>
</evidence>
<dbReference type="InterPro" id="IPR009057">
    <property type="entry name" value="Homeodomain-like_sf"/>
</dbReference>
<dbReference type="PROSITE" id="PS50977">
    <property type="entry name" value="HTH_TETR_2"/>
    <property type="match status" value="1"/>
</dbReference>
<proteinExistence type="predicted"/>
<evidence type="ECO:0000313" key="7">
    <source>
        <dbReference type="EMBL" id="QWC11234.1"/>
    </source>
</evidence>
<sequence length="221" mass="24280">MPRRREEHVMEPAEAEPAKRSRSATRSRLLATSAAVFAERGLEGASVEELCAAAGFTRGAFYSNFASKTDLALAMYEEHARQLAKRLNGQLDQWLQPGGLEPTLVVERVLEGMADFTSDTVWHAVRLELLLAARRSERVRTVVAEQRAVLSEAVTAALIRVADAQDAEFTVDPAELARLLLAVYDGRLNEQIAGSGSRPAQLNLVAFTWQNLTRPKSGPRP</sequence>
<keyword evidence="8" id="KW-1185">Reference proteome</keyword>
<keyword evidence="1" id="KW-0805">Transcription regulation</keyword>
<dbReference type="PANTHER" id="PTHR47506:SF1">
    <property type="entry name" value="HTH-TYPE TRANSCRIPTIONAL REGULATOR YJDC"/>
    <property type="match status" value="1"/>
</dbReference>
<evidence type="ECO:0000256" key="3">
    <source>
        <dbReference type="ARBA" id="ARBA00023163"/>
    </source>
</evidence>
<name>A0A975M7K4_9MICC</name>
<gene>
    <name evidence="7" type="ORF">KKR91_06625</name>
</gene>
<dbReference type="KEGG" id="ajg:KKR91_06625"/>
<feature type="compositionally biased region" description="Basic and acidic residues" evidence="5">
    <location>
        <begin position="1"/>
        <end position="19"/>
    </location>
</feature>
<keyword evidence="2 4" id="KW-0238">DNA-binding</keyword>
<dbReference type="Gene3D" id="1.10.357.10">
    <property type="entry name" value="Tetracycline Repressor, domain 2"/>
    <property type="match status" value="1"/>
</dbReference>
<dbReference type="Pfam" id="PF17940">
    <property type="entry name" value="TetR_C_31"/>
    <property type="match status" value="1"/>
</dbReference>
<feature type="DNA-binding region" description="H-T-H motif" evidence="4">
    <location>
        <begin position="46"/>
        <end position="65"/>
    </location>
</feature>